<dbReference type="InParanoid" id="W4JUD3"/>
<organism evidence="2 3">
    <name type="scientific">Heterobasidion irregulare (strain TC 32-1)</name>
    <dbReference type="NCBI Taxonomy" id="747525"/>
    <lineage>
        <taxon>Eukaryota</taxon>
        <taxon>Fungi</taxon>
        <taxon>Dikarya</taxon>
        <taxon>Basidiomycota</taxon>
        <taxon>Agaricomycotina</taxon>
        <taxon>Agaricomycetes</taxon>
        <taxon>Russulales</taxon>
        <taxon>Bondarzewiaceae</taxon>
        <taxon>Heterobasidion</taxon>
        <taxon>Heterobasidion annosum species complex</taxon>
    </lineage>
</organism>
<evidence type="ECO:0000313" key="3">
    <source>
        <dbReference type="Proteomes" id="UP000030671"/>
    </source>
</evidence>
<gene>
    <name evidence="2" type="ORF">HETIRDRAFT_429929</name>
</gene>
<evidence type="ECO:0008006" key="4">
    <source>
        <dbReference type="Google" id="ProtNLM"/>
    </source>
</evidence>
<proteinExistence type="predicted"/>
<dbReference type="eggNOG" id="ENOG502R1TU">
    <property type="taxonomic scope" value="Eukaryota"/>
</dbReference>
<name>W4JUD3_HETIT</name>
<dbReference type="Gene3D" id="3.30.70.1990">
    <property type="match status" value="1"/>
</dbReference>
<feature type="chain" id="PRO_5004844964" description="Amine oxidase domain-containing protein" evidence="1">
    <location>
        <begin position="17"/>
        <end position="558"/>
    </location>
</feature>
<evidence type="ECO:0000256" key="1">
    <source>
        <dbReference type="SAM" id="SignalP"/>
    </source>
</evidence>
<dbReference type="STRING" id="747525.W4JUD3"/>
<dbReference type="HOGENOM" id="CLU_032660_0_0_1"/>
<dbReference type="GeneID" id="20674395"/>
<protein>
    <recommendedName>
        <fullName evidence="4">Amine oxidase domain-containing protein</fullName>
    </recommendedName>
</protein>
<dbReference type="KEGG" id="hir:HETIRDRAFT_429929"/>
<evidence type="ECO:0000313" key="2">
    <source>
        <dbReference type="EMBL" id="ETW76491.1"/>
    </source>
</evidence>
<reference evidence="2 3" key="1">
    <citation type="journal article" date="2012" name="New Phytol.">
        <title>Insight into trade-off between wood decay and parasitism from the genome of a fungal forest pathogen.</title>
        <authorList>
            <person name="Olson A."/>
            <person name="Aerts A."/>
            <person name="Asiegbu F."/>
            <person name="Belbahri L."/>
            <person name="Bouzid O."/>
            <person name="Broberg A."/>
            <person name="Canback B."/>
            <person name="Coutinho P.M."/>
            <person name="Cullen D."/>
            <person name="Dalman K."/>
            <person name="Deflorio G."/>
            <person name="van Diepen L.T."/>
            <person name="Dunand C."/>
            <person name="Duplessis S."/>
            <person name="Durling M."/>
            <person name="Gonthier P."/>
            <person name="Grimwood J."/>
            <person name="Fossdal C.G."/>
            <person name="Hansson D."/>
            <person name="Henrissat B."/>
            <person name="Hietala A."/>
            <person name="Himmelstrand K."/>
            <person name="Hoffmeister D."/>
            <person name="Hogberg N."/>
            <person name="James T.Y."/>
            <person name="Karlsson M."/>
            <person name="Kohler A."/>
            <person name="Kues U."/>
            <person name="Lee Y.H."/>
            <person name="Lin Y.C."/>
            <person name="Lind M."/>
            <person name="Lindquist E."/>
            <person name="Lombard V."/>
            <person name="Lucas S."/>
            <person name="Lunden K."/>
            <person name="Morin E."/>
            <person name="Murat C."/>
            <person name="Park J."/>
            <person name="Raffaello T."/>
            <person name="Rouze P."/>
            <person name="Salamov A."/>
            <person name="Schmutz J."/>
            <person name="Solheim H."/>
            <person name="Stahlberg J."/>
            <person name="Velez H."/>
            <person name="de Vries R.P."/>
            <person name="Wiebenga A."/>
            <person name="Woodward S."/>
            <person name="Yakovlev I."/>
            <person name="Garbelotto M."/>
            <person name="Martin F."/>
            <person name="Grigoriev I.V."/>
            <person name="Stenlid J."/>
        </authorList>
    </citation>
    <scope>NUCLEOTIDE SEQUENCE [LARGE SCALE GENOMIC DNA]</scope>
    <source>
        <strain evidence="2 3">TC 32-1</strain>
    </source>
</reference>
<dbReference type="Gene3D" id="3.50.50.60">
    <property type="entry name" value="FAD/NAD(P)-binding domain"/>
    <property type="match status" value="1"/>
</dbReference>
<dbReference type="SUPFAM" id="SSF51905">
    <property type="entry name" value="FAD/NAD(P)-binding domain"/>
    <property type="match status" value="1"/>
</dbReference>
<feature type="signal peptide" evidence="1">
    <location>
        <begin position="1"/>
        <end position="16"/>
    </location>
</feature>
<dbReference type="Pfam" id="PF13450">
    <property type="entry name" value="NAD_binding_8"/>
    <property type="match status" value="1"/>
</dbReference>
<sequence length="558" mass="61438">MIGSRFMAAFLASTLVTPPDPICIVGAGPSGLTIANGLEDKGFSTIIFEKNAVVGGKCQEYYDPLFHPLGALLLSNVTYKETLPVVEASGVPLLPFANTAKTWLFDWMTGEVQEAPLSPPELFLLVQGDAQRYTEFWNNIFSPKMTNVGYKNGIPEEYTVPFLQWLSANNLTSLQPIFEAGMVPYGYGDITETPAIYMLQYFTPDILHFFTGQHDGYLVDFHEVFVQYAENSVKGPILTNTNITKIDRSGDHPVITYTNQTGSTASQSCSKLILAFPPVMHALQAANLDISADETIVFSPVGITEYWSGAVSVAAPGGFRYEAETYEAVGQPSAFVRLFNESSVATTWSWGKYRGNRTTEEARILLKETLSKVNKDPRNATELPRPVTDEDVKEFEKWDYFAHYDPRELRAGFYGKFDALQGKQNTYYASGLNGFETVEFAIRAGKDVVDTLSQNYDITYLGSDTAGLSNSAAPLCSVKGSMGDRLGSLVAVLAGRAKSIHIKCYILHKCQIQVGSNTLVEIHLIKIIYTCITVPITIVGGHLPSYQLEKATTLAWHS</sequence>
<dbReference type="RefSeq" id="XP_009551385.1">
    <property type="nucleotide sequence ID" value="XM_009553090.1"/>
</dbReference>
<keyword evidence="3" id="KW-1185">Reference proteome</keyword>
<dbReference type="PRINTS" id="PR00419">
    <property type="entry name" value="ADXRDTASE"/>
</dbReference>
<dbReference type="EMBL" id="KI925464">
    <property type="protein sequence ID" value="ETW76491.1"/>
    <property type="molecule type" value="Genomic_DNA"/>
</dbReference>
<keyword evidence="1" id="KW-0732">Signal</keyword>
<dbReference type="Gene3D" id="1.10.405.20">
    <property type="match status" value="1"/>
</dbReference>
<dbReference type="InterPro" id="IPR036188">
    <property type="entry name" value="FAD/NAD-bd_sf"/>
</dbReference>
<dbReference type="OrthoDB" id="5046242at2759"/>
<dbReference type="Proteomes" id="UP000030671">
    <property type="component" value="Unassembled WGS sequence"/>
</dbReference>
<accession>W4JUD3</accession>
<dbReference type="AlphaFoldDB" id="W4JUD3"/>